<evidence type="ECO:0000313" key="3">
    <source>
        <dbReference type="Proteomes" id="UP000241546"/>
    </source>
</evidence>
<keyword evidence="3" id="KW-1185">Reference proteome</keyword>
<feature type="transmembrane region" description="Helical" evidence="1">
    <location>
        <begin position="302"/>
        <end position="321"/>
    </location>
</feature>
<reference evidence="3" key="1">
    <citation type="submission" date="2016-07" db="EMBL/GenBank/DDBJ databases">
        <title>Multiple horizontal gene transfer events from other fungi enriched the ability of initially mycotrophic Trichoderma (Ascomycota) to feed on dead plant biomass.</title>
        <authorList>
            <consortium name="DOE Joint Genome Institute"/>
            <person name="Atanasova L."/>
            <person name="Chenthamara K."/>
            <person name="Zhang J."/>
            <person name="Grujic M."/>
            <person name="Henrissat B."/>
            <person name="Kuo A."/>
            <person name="Aerts A."/>
            <person name="Salamov A."/>
            <person name="Lipzen A."/>
            <person name="Labutti K."/>
            <person name="Barry K."/>
            <person name="Miao Y."/>
            <person name="Rahimi M.J."/>
            <person name="Shen Q."/>
            <person name="Grigoriev I.V."/>
            <person name="Kubicek C.P."/>
            <person name="Druzhinina I.S."/>
        </authorList>
    </citation>
    <scope>NUCLEOTIDE SEQUENCE [LARGE SCALE GENOMIC DNA]</scope>
    <source>
        <strain evidence="3">TUCIM 6016</strain>
    </source>
</reference>
<dbReference type="OrthoDB" id="194358at2759"/>
<keyword evidence="1" id="KW-1133">Transmembrane helix</keyword>
<feature type="non-terminal residue" evidence="2">
    <location>
        <position position="349"/>
    </location>
</feature>
<evidence type="ECO:0000256" key="1">
    <source>
        <dbReference type="SAM" id="Phobius"/>
    </source>
</evidence>
<sequence length="349" mass="38948">MQFLSQSLTTSDYILASIKSPGVMTTLVSAIRAGGPQRLRDMFGKTAENTAAVELEVMSSTSREVGELYNGREVVRCLGQAPIWEFIYLIPDKLLPETTKTKEMSMKEAVDQGYMRMAVIVRIVRPEAPNISLNRSKNTGRGELRFAAGVAIFLFLLFSLCSYLITCHPEISLTFLKDGSPVPPYAFACTFFGSLFSDFSSYISAYVIGSSTKEEIFQPAKNWRARMVWVQGEKIVGDQEFKPFAIFSGEDQPNIITSSRVDDNQGPGYIRRHLENLTYRGAVLNMIGSALQAVGFRASHCSVSILYLIVVLIMLIVKMVVRRGRSRPIFSRAIIPGFQFAWLADSLRD</sequence>
<gene>
    <name evidence="2" type="ORF">BBK36DRAFT_1091544</name>
</gene>
<dbReference type="GeneID" id="36597150"/>
<feature type="transmembrane region" description="Helical" evidence="1">
    <location>
        <begin position="144"/>
        <end position="165"/>
    </location>
</feature>
<name>A0A2T4B6E8_9HYPO</name>
<organism evidence="2 3">
    <name type="scientific">Trichoderma citrinoviride</name>
    <dbReference type="NCBI Taxonomy" id="58853"/>
    <lineage>
        <taxon>Eukaryota</taxon>
        <taxon>Fungi</taxon>
        <taxon>Dikarya</taxon>
        <taxon>Ascomycota</taxon>
        <taxon>Pezizomycotina</taxon>
        <taxon>Sordariomycetes</taxon>
        <taxon>Hypocreomycetidae</taxon>
        <taxon>Hypocreales</taxon>
        <taxon>Hypocreaceae</taxon>
        <taxon>Trichoderma</taxon>
    </lineage>
</organism>
<accession>A0A2T4B6E8</accession>
<keyword evidence="1" id="KW-0472">Membrane</keyword>
<dbReference type="RefSeq" id="XP_024748236.1">
    <property type="nucleotide sequence ID" value="XM_024889031.1"/>
</dbReference>
<dbReference type="EMBL" id="KZ680216">
    <property type="protein sequence ID" value="PTB64916.1"/>
    <property type="molecule type" value="Genomic_DNA"/>
</dbReference>
<dbReference type="Proteomes" id="UP000241546">
    <property type="component" value="Unassembled WGS sequence"/>
</dbReference>
<proteinExistence type="predicted"/>
<keyword evidence="1" id="KW-0812">Transmembrane</keyword>
<dbReference type="AlphaFoldDB" id="A0A2T4B6E8"/>
<feature type="transmembrane region" description="Helical" evidence="1">
    <location>
        <begin position="185"/>
        <end position="208"/>
    </location>
</feature>
<protein>
    <submittedName>
        <fullName evidence="2">Uncharacterized protein</fullName>
    </submittedName>
</protein>
<evidence type="ECO:0000313" key="2">
    <source>
        <dbReference type="EMBL" id="PTB64916.1"/>
    </source>
</evidence>